<accession>A0A554VC94</accession>
<sequence>MKKKYGRNIVFLIPFFFAFVFSCANSSKQQENKSFSEQNQELVVLDTVLGLEEEITPQKTFDSIASGLNFKPKTGYNATKEQIITVRNRLSREYKTETNNSKKDSLLDVVSLYFTKSLLNDIIPHWYGTEWDFNGYSNIPNQGTIACGYFVSTTLKHMGLNLNRYKMAQQASSLEVKSIAINANNIIVSKNNNISDTLKRLKEGVYIVGLDNHVGYLYLYNGKTYFIHSNYIDDRVMIELTDHSPAFMYKC</sequence>
<dbReference type="RefSeq" id="WP_143918583.1">
    <property type="nucleotide sequence ID" value="NZ_CANMIK010000085.1"/>
</dbReference>
<dbReference type="OrthoDB" id="944017at2"/>
<evidence type="ECO:0008006" key="4">
    <source>
        <dbReference type="Google" id="ProtNLM"/>
    </source>
</evidence>
<dbReference type="PROSITE" id="PS51257">
    <property type="entry name" value="PROKAR_LIPOPROTEIN"/>
    <property type="match status" value="1"/>
</dbReference>
<feature type="signal peptide" evidence="1">
    <location>
        <begin position="1"/>
        <end position="24"/>
    </location>
</feature>
<dbReference type="EMBL" id="VLNR01000083">
    <property type="protein sequence ID" value="TSE04314.1"/>
    <property type="molecule type" value="Genomic_DNA"/>
</dbReference>
<evidence type="ECO:0000313" key="3">
    <source>
        <dbReference type="Proteomes" id="UP000318833"/>
    </source>
</evidence>
<comment type="caution">
    <text evidence="2">The sequence shown here is derived from an EMBL/GenBank/DDBJ whole genome shotgun (WGS) entry which is preliminary data.</text>
</comment>
<dbReference type="AlphaFoldDB" id="A0A554VC94"/>
<gene>
    <name evidence="2" type="ORF">FOF46_26635</name>
</gene>
<keyword evidence="1" id="KW-0732">Signal</keyword>
<reference evidence="2 3" key="1">
    <citation type="submission" date="2019-07" db="EMBL/GenBank/DDBJ databases">
        <title>The draft genome sequence of Aquimarina algiphila M91.</title>
        <authorList>
            <person name="Meng X."/>
        </authorList>
    </citation>
    <scope>NUCLEOTIDE SEQUENCE [LARGE SCALE GENOMIC DNA]</scope>
    <source>
        <strain evidence="2 3">M91</strain>
    </source>
</reference>
<protein>
    <recommendedName>
        <fullName evidence="4">NlpC/P60 domain-containing protein</fullName>
    </recommendedName>
</protein>
<name>A0A554VC94_9FLAO</name>
<evidence type="ECO:0000256" key="1">
    <source>
        <dbReference type="SAM" id="SignalP"/>
    </source>
</evidence>
<dbReference type="Gene3D" id="3.90.1720.10">
    <property type="entry name" value="endopeptidase domain like (from Nostoc punctiforme)"/>
    <property type="match status" value="1"/>
</dbReference>
<evidence type="ECO:0000313" key="2">
    <source>
        <dbReference type="EMBL" id="TSE04314.1"/>
    </source>
</evidence>
<organism evidence="2 3">
    <name type="scientific">Aquimarina algiphila</name>
    <dbReference type="NCBI Taxonomy" id="2047982"/>
    <lineage>
        <taxon>Bacteria</taxon>
        <taxon>Pseudomonadati</taxon>
        <taxon>Bacteroidota</taxon>
        <taxon>Flavobacteriia</taxon>
        <taxon>Flavobacteriales</taxon>
        <taxon>Flavobacteriaceae</taxon>
        <taxon>Aquimarina</taxon>
    </lineage>
</organism>
<proteinExistence type="predicted"/>
<feature type="chain" id="PRO_5022246097" description="NlpC/P60 domain-containing protein" evidence="1">
    <location>
        <begin position="25"/>
        <end position="251"/>
    </location>
</feature>
<dbReference type="Proteomes" id="UP000318833">
    <property type="component" value="Unassembled WGS sequence"/>
</dbReference>
<keyword evidence="3" id="KW-1185">Reference proteome</keyword>